<dbReference type="EMBL" id="QXHD01000004">
    <property type="protein sequence ID" value="NEZ57025.1"/>
    <property type="molecule type" value="Genomic_DNA"/>
</dbReference>
<keyword evidence="4 7" id="KW-0238">DNA-binding</keyword>
<name>A0A6M0RLC8_9CYAN</name>
<dbReference type="Pfam" id="PF00072">
    <property type="entry name" value="Response_reg"/>
    <property type="match status" value="1"/>
</dbReference>
<accession>A0A6M0RLC8</accession>
<dbReference type="InterPro" id="IPR001789">
    <property type="entry name" value="Sig_transdc_resp-reg_receiver"/>
</dbReference>
<dbReference type="InterPro" id="IPR001867">
    <property type="entry name" value="OmpR/PhoB-type_DNA-bd"/>
</dbReference>
<evidence type="ECO:0000259" key="8">
    <source>
        <dbReference type="PROSITE" id="PS50110"/>
    </source>
</evidence>
<dbReference type="PANTHER" id="PTHR48111:SF22">
    <property type="entry name" value="REGULATOR OF RPOS"/>
    <property type="match status" value="1"/>
</dbReference>
<dbReference type="CDD" id="cd00383">
    <property type="entry name" value="trans_reg_C"/>
    <property type="match status" value="1"/>
</dbReference>
<dbReference type="Gene3D" id="3.40.50.2300">
    <property type="match status" value="1"/>
</dbReference>
<comment type="caution">
    <text evidence="10">The sequence shown here is derived from an EMBL/GenBank/DDBJ whole genome shotgun (WGS) entry which is preliminary data.</text>
</comment>
<dbReference type="GO" id="GO:0000976">
    <property type="term" value="F:transcription cis-regulatory region binding"/>
    <property type="evidence" value="ECO:0007669"/>
    <property type="project" value="TreeGrafter"/>
</dbReference>
<dbReference type="GO" id="GO:0005829">
    <property type="term" value="C:cytosol"/>
    <property type="evidence" value="ECO:0007669"/>
    <property type="project" value="TreeGrafter"/>
</dbReference>
<dbReference type="Pfam" id="PF00486">
    <property type="entry name" value="Trans_reg_C"/>
    <property type="match status" value="1"/>
</dbReference>
<dbReference type="GO" id="GO:0032993">
    <property type="term" value="C:protein-DNA complex"/>
    <property type="evidence" value="ECO:0007669"/>
    <property type="project" value="TreeGrafter"/>
</dbReference>
<dbReference type="InterPro" id="IPR011006">
    <property type="entry name" value="CheY-like_superfamily"/>
</dbReference>
<keyword evidence="3" id="KW-0805">Transcription regulation</keyword>
<feature type="DNA-binding region" description="OmpR/PhoB-type" evidence="7">
    <location>
        <begin position="125"/>
        <end position="223"/>
    </location>
</feature>
<evidence type="ECO:0000313" key="10">
    <source>
        <dbReference type="EMBL" id="NEZ57025.1"/>
    </source>
</evidence>
<evidence type="ECO:0000256" key="6">
    <source>
        <dbReference type="PROSITE-ProRule" id="PRU00169"/>
    </source>
</evidence>
<evidence type="ECO:0000256" key="3">
    <source>
        <dbReference type="ARBA" id="ARBA00023015"/>
    </source>
</evidence>
<evidence type="ECO:0000313" key="11">
    <source>
        <dbReference type="Proteomes" id="UP000481033"/>
    </source>
</evidence>
<dbReference type="Gene3D" id="1.10.10.10">
    <property type="entry name" value="Winged helix-like DNA-binding domain superfamily/Winged helix DNA-binding domain"/>
    <property type="match status" value="1"/>
</dbReference>
<gene>
    <name evidence="10" type="ORF">DXZ20_15330</name>
</gene>
<organism evidence="10 11">
    <name type="scientific">Adonisia turfae CCMR0081</name>
    <dbReference type="NCBI Taxonomy" id="2292702"/>
    <lineage>
        <taxon>Bacteria</taxon>
        <taxon>Bacillati</taxon>
        <taxon>Cyanobacteriota</taxon>
        <taxon>Adonisia</taxon>
        <taxon>Adonisia turfae</taxon>
    </lineage>
</organism>
<protein>
    <submittedName>
        <fullName evidence="10">DNA-binding response regulator</fullName>
    </submittedName>
</protein>
<feature type="domain" description="Response regulatory" evidence="8">
    <location>
        <begin position="4"/>
        <end position="117"/>
    </location>
</feature>
<evidence type="ECO:0000256" key="1">
    <source>
        <dbReference type="ARBA" id="ARBA00022553"/>
    </source>
</evidence>
<dbReference type="RefSeq" id="WP_163661692.1">
    <property type="nucleotide sequence ID" value="NZ_QXHD01000004.1"/>
</dbReference>
<dbReference type="AlphaFoldDB" id="A0A6M0RLC8"/>
<dbReference type="PROSITE" id="PS50110">
    <property type="entry name" value="RESPONSE_REGULATORY"/>
    <property type="match status" value="1"/>
</dbReference>
<dbReference type="InterPro" id="IPR016032">
    <property type="entry name" value="Sig_transdc_resp-reg_C-effctor"/>
</dbReference>
<dbReference type="InterPro" id="IPR039420">
    <property type="entry name" value="WalR-like"/>
</dbReference>
<evidence type="ECO:0000256" key="2">
    <source>
        <dbReference type="ARBA" id="ARBA00023012"/>
    </source>
</evidence>
<keyword evidence="1 6" id="KW-0597">Phosphoprotein</keyword>
<keyword evidence="5" id="KW-0804">Transcription</keyword>
<dbReference type="Gene3D" id="6.10.250.690">
    <property type="match status" value="1"/>
</dbReference>
<evidence type="ECO:0000259" key="9">
    <source>
        <dbReference type="PROSITE" id="PS51755"/>
    </source>
</evidence>
<reference evidence="10 11" key="1">
    <citation type="journal article" date="2020" name="Microb. Ecol.">
        <title>Ecogenomics of the Marine Benthic Filamentous Cyanobacterium Adonisia.</title>
        <authorList>
            <person name="Walter J.M."/>
            <person name="Coutinho F.H."/>
            <person name="Leomil L."/>
            <person name="Hargreaves P.I."/>
            <person name="Campeao M.E."/>
            <person name="Vieira V.V."/>
            <person name="Silva B.S."/>
            <person name="Fistarol G.O."/>
            <person name="Salomon P.S."/>
            <person name="Sawabe T."/>
            <person name="Mino S."/>
            <person name="Hosokawa M."/>
            <person name="Miyashita H."/>
            <person name="Maruyama F."/>
            <person name="van Verk M.C."/>
            <person name="Dutilh B.E."/>
            <person name="Thompson C.C."/>
            <person name="Thompson F.L."/>
        </authorList>
    </citation>
    <scope>NUCLEOTIDE SEQUENCE [LARGE SCALE GENOMIC DNA]</scope>
    <source>
        <strain evidence="10 11">CCMR0081</strain>
    </source>
</reference>
<keyword evidence="2" id="KW-0902">Two-component regulatory system</keyword>
<dbReference type="SMART" id="SM00448">
    <property type="entry name" value="REC"/>
    <property type="match status" value="1"/>
</dbReference>
<dbReference type="GO" id="GO:0000156">
    <property type="term" value="F:phosphorelay response regulator activity"/>
    <property type="evidence" value="ECO:0007669"/>
    <property type="project" value="TreeGrafter"/>
</dbReference>
<evidence type="ECO:0000256" key="4">
    <source>
        <dbReference type="ARBA" id="ARBA00023125"/>
    </source>
</evidence>
<dbReference type="GO" id="GO:0006355">
    <property type="term" value="P:regulation of DNA-templated transcription"/>
    <property type="evidence" value="ECO:0007669"/>
    <property type="project" value="InterPro"/>
</dbReference>
<evidence type="ECO:0000256" key="5">
    <source>
        <dbReference type="ARBA" id="ARBA00023163"/>
    </source>
</evidence>
<dbReference type="FunFam" id="1.10.10.10:FF:000005">
    <property type="entry name" value="Two-component system response regulator"/>
    <property type="match status" value="1"/>
</dbReference>
<dbReference type="Proteomes" id="UP000481033">
    <property type="component" value="Unassembled WGS sequence"/>
</dbReference>
<proteinExistence type="predicted"/>
<dbReference type="SMART" id="SM00862">
    <property type="entry name" value="Trans_reg_C"/>
    <property type="match status" value="1"/>
</dbReference>
<dbReference type="SUPFAM" id="SSF46894">
    <property type="entry name" value="C-terminal effector domain of the bipartite response regulators"/>
    <property type="match status" value="1"/>
</dbReference>
<dbReference type="PANTHER" id="PTHR48111">
    <property type="entry name" value="REGULATOR OF RPOS"/>
    <property type="match status" value="1"/>
</dbReference>
<dbReference type="SUPFAM" id="SSF52172">
    <property type="entry name" value="CheY-like"/>
    <property type="match status" value="1"/>
</dbReference>
<sequence length="233" mass="26892">MAIQILVASNHSSLTTLITTELRYEGYQLKIVDDGISALMSLREQQPDLAILDLALSRPSGLEICRRLRSTQQALPIILLDEGSVNHCAIAFDSGADDYMRWPASIEELVARIRLHLRRYGHGRRDILNFQDLKIDLRTWEVYRGDRLIKLTPKEFSLLVYLISHPRQVLSCDRIIQEVWGYDFGGETNILHVYIRYLRLKLEANRESRLIHTIRGAGYVLREAFSSRSMLVQ</sequence>
<dbReference type="InterPro" id="IPR036388">
    <property type="entry name" value="WH-like_DNA-bd_sf"/>
</dbReference>
<feature type="modified residue" description="4-aspartylphosphate" evidence="6">
    <location>
        <position position="53"/>
    </location>
</feature>
<feature type="domain" description="OmpR/PhoB-type" evidence="9">
    <location>
        <begin position="125"/>
        <end position="223"/>
    </location>
</feature>
<dbReference type="PROSITE" id="PS51755">
    <property type="entry name" value="OMPR_PHOB"/>
    <property type="match status" value="1"/>
</dbReference>
<keyword evidence="11" id="KW-1185">Reference proteome</keyword>
<evidence type="ECO:0000256" key="7">
    <source>
        <dbReference type="PROSITE-ProRule" id="PRU01091"/>
    </source>
</evidence>